<feature type="binding site" evidence="7">
    <location>
        <position position="138"/>
    </location>
    <ligand>
        <name>Zn(2+)</name>
        <dbReference type="ChEBI" id="CHEBI:29105"/>
    </ligand>
</feature>
<evidence type="ECO:0000256" key="7">
    <source>
        <dbReference type="PIRSR" id="PIRSR602481-1"/>
    </source>
</evidence>
<dbReference type="GO" id="GO:1900376">
    <property type="term" value="P:regulation of secondary metabolite biosynthetic process"/>
    <property type="evidence" value="ECO:0007669"/>
    <property type="project" value="TreeGrafter"/>
</dbReference>
<evidence type="ECO:0000256" key="1">
    <source>
        <dbReference type="ARBA" id="ARBA00007957"/>
    </source>
</evidence>
<feature type="binding site" evidence="7">
    <location>
        <position position="98"/>
    </location>
    <ligand>
        <name>Zn(2+)</name>
        <dbReference type="ChEBI" id="CHEBI:29105"/>
    </ligand>
</feature>
<evidence type="ECO:0008006" key="10">
    <source>
        <dbReference type="Google" id="ProtNLM"/>
    </source>
</evidence>
<dbReference type="PANTHER" id="PTHR33202">
    <property type="entry name" value="ZINC UPTAKE REGULATION PROTEIN"/>
    <property type="match status" value="1"/>
</dbReference>
<comment type="caution">
    <text evidence="8">The sequence shown here is derived from an EMBL/GenBank/DDBJ whole genome shotgun (WGS) entry which is preliminary data.</text>
</comment>
<feature type="binding site" evidence="7">
    <location>
        <position position="135"/>
    </location>
    <ligand>
        <name>Zn(2+)</name>
        <dbReference type="ChEBI" id="CHEBI:29105"/>
    </ligand>
</feature>
<evidence type="ECO:0000256" key="2">
    <source>
        <dbReference type="ARBA" id="ARBA00022491"/>
    </source>
</evidence>
<evidence type="ECO:0000256" key="6">
    <source>
        <dbReference type="ARBA" id="ARBA00023163"/>
    </source>
</evidence>
<protein>
    <recommendedName>
        <fullName evidence="10">Transcriptional repressor</fullName>
    </recommendedName>
</protein>
<reference evidence="8 9" key="1">
    <citation type="submission" date="2016-01" db="EMBL/GenBank/DDBJ databases">
        <title>Janibacter melonis strain CD11_4 genome sequencing and assembly.</title>
        <authorList>
            <person name="Nair G.R."/>
            <person name="Kaur G."/>
            <person name="Chander A.M."/>
            <person name="Mayilraj S."/>
        </authorList>
    </citation>
    <scope>NUCLEOTIDE SEQUENCE [LARGE SCALE GENOMIC DNA]</scope>
    <source>
        <strain evidence="8 9">CD11-4</strain>
    </source>
</reference>
<dbReference type="GO" id="GO:0045892">
    <property type="term" value="P:negative regulation of DNA-templated transcription"/>
    <property type="evidence" value="ECO:0007669"/>
    <property type="project" value="TreeGrafter"/>
</dbReference>
<dbReference type="Gene3D" id="1.10.10.10">
    <property type="entry name" value="Winged helix-like DNA-binding domain superfamily/Winged helix DNA-binding domain"/>
    <property type="match status" value="1"/>
</dbReference>
<keyword evidence="5" id="KW-0238">DNA-binding</keyword>
<dbReference type="GO" id="GO:0000976">
    <property type="term" value="F:transcription cis-regulatory region binding"/>
    <property type="evidence" value="ECO:0007669"/>
    <property type="project" value="TreeGrafter"/>
</dbReference>
<feature type="binding site" evidence="7">
    <location>
        <position position="95"/>
    </location>
    <ligand>
        <name>Zn(2+)</name>
        <dbReference type="ChEBI" id="CHEBI:29105"/>
    </ligand>
</feature>
<dbReference type="InterPro" id="IPR036390">
    <property type="entry name" value="WH_DNA-bd_sf"/>
</dbReference>
<evidence type="ECO:0000313" key="8">
    <source>
        <dbReference type="EMBL" id="OAB88342.1"/>
    </source>
</evidence>
<keyword evidence="4" id="KW-0805">Transcription regulation</keyword>
<dbReference type="InterPro" id="IPR043135">
    <property type="entry name" value="Fur_C"/>
</dbReference>
<comment type="similarity">
    <text evidence="1">Belongs to the Fur family.</text>
</comment>
<dbReference type="CDD" id="cd07153">
    <property type="entry name" value="Fur_like"/>
    <property type="match status" value="1"/>
</dbReference>
<keyword evidence="6" id="KW-0804">Transcription</keyword>
<organism evidence="8 9">
    <name type="scientific">Janibacter melonis</name>
    <dbReference type="NCBI Taxonomy" id="262209"/>
    <lineage>
        <taxon>Bacteria</taxon>
        <taxon>Bacillati</taxon>
        <taxon>Actinomycetota</taxon>
        <taxon>Actinomycetes</taxon>
        <taxon>Micrococcales</taxon>
        <taxon>Intrasporangiaceae</taxon>
        <taxon>Janibacter</taxon>
    </lineage>
</organism>
<dbReference type="InterPro" id="IPR036388">
    <property type="entry name" value="WH-like_DNA-bd_sf"/>
</dbReference>
<dbReference type="InterPro" id="IPR002481">
    <property type="entry name" value="FUR"/>
</dbReference>
<dbReference type="SUPFAM" id="SSF46785">
    <property type="entry name" value="Winged helix' DNA-binding domain"/>
    <property type="match status" value="1"/>
</dbReference>
<dbReference type="GO" id="GO:0003700">
    <property type="term" value="F:DNA-binding transcription factor activity"/>
    <property type="evidence" value="ECO:0007669"/>
    <property type="project" value="InterPro"/>
</dbReference>
<dbReference type="GO" id="GO:0008270">
    <property type="term" value="F:zinc ion binding"/>
    <property type="evidence" value="ECO:0007669"/>
    <property type="project" value="TreeGrafter"/>
</dbReference>
<dbReference type="AlphaFoldDB" id="A0A176QF71"/>
<sequence>MAATDPLGALVRSRGLRLTAPRRRVLGVLARGEHLTPEVLTHLVGRDGGAELPPSTIYRTLQSLEDVGIVTHTHLDHGPPTYHLARPHGHLHLVCRSCKAVLEVEVQRADPLVAALRQETGFRADPTHMAIHGHCASCSASEGDR</sequence>
<accession>A0A176QF71</accession>
<dbReference type="Gene3D" id="3.30.1490.190">
    <property type="match status" value="1"/>
</dbReference>
<dbReference type="STRING" id="262209.AWH69_00550"/>
<dbReference type="EMBL" id="LQZG01000001">
    <property type="protein sequence ID" value="OAB88342.1"/>
    <property type="molecule type" value="Genomic_DNA"/>
</dbReference>
<comment type="cofactor">
    <cofactor evidence="7">
        <name>Zn(2+)</name>
        <dbReference type="ChEBI" id="CHEBI:29105"/>
    </cofactor>
    <text evidence="7">Binds 1 zinc ion per subunit.</text>
</comment>
<keyword evidence="9" id="KW-1185">Reference proteome</keyword>
<dbReference type="Proteomes" id="UP000076976">
    <property type="component" value="Unassembled WGS sequence"/>
</dbReference>
<dbReference type="Pfam" id="PF01475">
    <property type="entry name" value="FUR"/>
    <property type="match status" value="1"/>
</dbReference>
<dbReference type="PANTHER" id="PTHR33202:SF7">
    <property type="entry name" value="FERRIC UPTAKE REGULATION PROTEIN"/>
    <property type="match status" value="1"/>
</dbReference>
<evidence type="ECO:0000313" key="9">
    <source>
        <dbReference type="Proteomes" id="UP000076976"/>
    </source>
</evidence>
<keyword evidence="3 7" id="KW-0862">Zinc</keyword>
<dbReference type="RefSeq" id="WP_068269942.1">
    <property type="nucleotide sequence ID" value="NZ_LQZG01000001.1"/>
</dbReference>
<evidence type="ECO:0000256" key="5">
    <source>
        <dbReference type="ARBA" id="ARBA00023125"/>
    </source>
</evidence>
<keyword evidence="7" id="KW-0479">Metal-binding</keyword>
<name>A0A176QF71_9MICO</name>
<gene>
    <name evidence="8" type="ORF">AWH69_00550</name>
</gene>
<evidence type="ECO:0000256" key="4">
    <source>
        <dbReference type="ARBA" id="ARBA00023015"/>
    </source>
</evidence>
<keyword evidence="2" id="KW-0678">Repressor</keyword>
<evidence type="ECO:0000256" key="3">
    <source>
        <dbReference type="ARBA" id="ARBA00022833"/>
    </source>
</evidence>
<proteinExistence type="inferred from homology"/>